<feature type="domain" description="GGDEF" evidence="2">
    <location>
        <begin position="386"/>
        <end position="508"/>
    </location>
</feature>
<dbReference type="EMBL" id="JAMZFW010000014">
    <property type="protein sequence ID" value="MCP1102795.1"/>
    <property type="molecule type" value="Genomic_DNA"/>
</dbReference>
<keyword evidence="3" id="KW-0808">Transferase</keyword>
<dbReference type="SMART" id="SM00267">
    <property type="entry name" value="GGDEF"/>
    <property type="match status" value="1"/>
</dbReference>
<dbReference type="Pfam" id="PF00990">
    <property type="entry name" value="GGDEF"/>
    <property type="match status" value="1"/>
</dbReference>
<dbReference type="GO" id="GO:0052621">
    <property type="term" value="F:diguanylate cyclase activity"/>
    <property type="evidence" value="ECO:0007669"/>
    <property type="project" value="UniProtKB-EC"/>
</dbReference>
<feature type="transmembrane region" description="Helical" evidence="1">
    <location>
        <begin position="6"/>
        <end position="26"/>
    </location>
</feature>
<dbReference type="InterPro" id="IPR000160">
    <property type="entry name" value="GGDEF_dom"/>
</dbReference>
<feature type="transmembrane region" description="Helical" evidence="1">
    <location>
        <begin position="102"/>
        <end position="125"/>
    </location>
</feature>
<dbReference type="PANTHER" id="PTHR45138">
    <property type="entry name" value="REGULATORY COMPONENTS OF SENSORY TRANSDUCTION SYSTEM"/>
    <property type="match status" value="1"/>
</dbReference>
<dbReference type="EC" id="2.7.7.65" evidence="3"/>
<dbReference type="InterPro" id="IPR043128">
    <property type="entry name" value="Rev_trsase/Diguanyl_cyclase"/>
</dbReference>
<reference evidence="3 4" key="1">
    <citation type="journal article" date="2022" name="Genome Biol. Evol.">
        <title>Host diet, physiology and behaviors set the stage for Lachnospiraceae cladogenesis.</title>
        <authorList>
            <person name="Vera-Ponce De Leon A."/>
            <person name="Schneider M."/>
            <person name="Jahnes B.C."/>
            <person name="Sadowski V."/>
            <person name="Camuy-Velez L.A."/>
            <person name="Duan J."/>
            <person name="Sabree Z.L."/>
        </authorList>
    </citation>
    <scope>NUCLEOTIDE SEQUENCE [LARGE SCALE GENOMIC DNA]</scope>
    <source>
        <strain evidence="3 4">PAL113</strain>
    </source>
</reference>
<dbReference type="CDD" id="cd01949">
    <property type="entry name" value="GGDEF"/>
    <property type="match status" value="1"/>
</dbReference>
<feature type="transmembrane region" description="Helical" evidence="1">
    <location>
        <begin position="68"/>
        <end position="90"/>
    </location>
</feature>
<organism evidence="3 4">
    <name type="scientific">Aequitasia blattaphilus</name>
    <dbReference type="NCBI Taxonomy" id="2949332"/>
    <lineage>
        <taxon>Bacteria</taxon>
        <taxon>Bacillati</taxon>
        <taxon>Bacillota</taxon>
        <taxon>Clostridia</taxon>
        <taxon>Lachnospirales</taxon>
        <taxon>Lachnospiraceae</taxon>
        <taxon>Aequitasia</taxon>
    </lineage>
</organism>
<dbReference type="Proteomes" id="UP001523566">
    <property type="component" value="Unassembled WGS sequence"/>
</dbReference>
<feature type="transmembrane region" description="Helical" evidence="1">
    <location>
        <begin position="210"/>
        <end position="230"/>
    </location>
</feature>
<feature type="transmembrane region" description="Helical" evidence="1">
    <location>
        <begin position="38"/>
        <end position="56"/>
    </location>
</feature>
<evidence type="ECO:0000313" key="4">
    <source>
        <dbReference type="Proteomes" id="UP001523566"/>
    </source>
</evidence>
<protein>
    <submittedName>
        <fullName evidence="3">Diguanylate cyclase</fullName>
        <ecNumber evidence="3">2.7.7.65</ecNumber>
    </submittedName>
</protein>
<dbReference type="SUPFAM" id="SSF55073">
    <property type="entry name" value="Nucleotide cyclase"/>
    <property type="match status" value="1"/>
</dbReference>
<feature type="transmembrane region" description="Helical" evidence="1">
    <location>
        <begin position="178"/>
        <end position="198"/>
    </location>
</feature>
<evidence type="ECO:0000256" key="1">
    <source>
        <dbReference type="SAM" id="Phobius"/>
    </source>
</evidence>
<name>A0ABT1EAE7_9FIRM</name>
<dbReference type="PANTHER" id="PTHR45138:SF9">
    <property type="entry name" value="DIGUANYLATE CYCLASE DGCM-RELATED"/>
    <property type="match status" value="1"/>
</dbReference>
<sequence>MAERTFIIMVYSSILIMMLMLAVPVIFKSKKTYVDRTYLTACMLSIGWFLTENFVFTVEDIVWAKFLYLFKYCFIAFLVSAAFYLVMGYFRIQNRIPVFIKIVLLVIPGSISFLAISDRFFHMFFKKLMISIDGEMFEVVYTPGIGSIIMNLYIDLILLVILIVTIKNTRRLERSYKGIGRILYGALLIYVLGILVRINVLGKNGIDMDVNIITIFLCNVLFNIFIYSSGRADYLGIWRRETFDFFQSPILISNKDEIIVEANQAAINLFDKINIPITNRESRDIRRDIYKCQNAEIRTLKNEDNKVVSRDLYLIKGKFPIVYEIKEHEFDKGGRKGSYIVFSEVTRNRLFIERLKDLAGIDPLTKLMNRHGYEKTLKKIDCKENLPLSVIFGDVNGLKKVNDFWGHTIGDRLLIEVAEIIKCSVSNDAVVSRIGGDEFVVLLANCTKENAKEQVEKIMKKISSKEKAEYKISVAFGVATKEHPDENINILLKKADDRMYSNKRLRGH</sequence>
<keyword evidence="3" id="KW-0548">Nucleotidyltransferase</keyword>
<dbReference type="PROSITE" id="PS50887">
    <property type="entry name" value="GGDEF"/>
    <property type="match status" value="1"/>
</dbReference>
<dbReference type="Pfam" id="PF16927">
    <property type="entry name" value="HisKA_7TM"/>
    <property type="match status" value="1"/>
</dbReference>
<gene>
    <name evidence="3" type="ORF">NK125_10235</name>
</gene>
<dbReference type="RefSeq" id="WP_262066582.1">
    <property type="nucleotide sequence ID" value="NZ_JAMXOD010000014.1"/>
</dbReference>
<keyword evidence="1" id="KW-0472">Membrane</keyword>
<keyword evidence="1" id="KW-0812">Transmembrane</keyword>
<keyword evidence="4" id="KW-1185">Reference proteome</keyword>
<evidence type="ECO:0000313" key="3">
    <source>
        <dbReference type="EMBL" id="MCP1102795.1"/>
    </source>
</evidence>
<proteinExistence type="predicted"/>
<keyword evidence="1" id="KW-1133">Transmembrane helix</keyword>
<dbReference type="InterPro" id="IPR050469">
    <property type="entry name" value="Diguanylate_Cyclase"/>
</dbReference>
<accession>A0ABT1EAE7</accession>
<dbReference type="InterPro" id="IPR029787">
    <property type="entry name" value="Nucleotide_cyclase"/>
</dbReference>
<evidence type="ECO:0000259" key="2">
    <source>
        <dbReference type="PROSITE" id="PS50887"/>
    </source>
</evidence>
<dbReference type="InterPro" id="IPR031621">
    <property type="entry name" value="HisKA_7TM"/>
</dbReference>
<dbReference type="Gene3D" id="3.30.70.270">
    <property type="match status" value="1"/>
</dbReference>
<comment type="caution">
    <text evidence="3">The sequence shown here is derived from an EMBL/GenBank/DDBJ whole genome shotgun (WGS) entry which is preliminary data.</text>
</comment>
<feature type="transmembrane region" description="Helical" evidence="1">
    <location>
        <begin position="145"/>
        <end position="166"/>
    </location>
</feature>
<dbReference type="NCBIfam" id="TIGR00254">
    <property type="entry name" value="GGDEF"/>
    <property type="match status" value="1"/>
</dbReference>